<evidence type="ECO:0000313" key="3">
    <source>
        <dbReference type="Proteomes" id="UP000184310"/>
    </source>
</evidence>
<keyword evidence="1" id="KW-0175">Coiled coil</keyword>
<dbReference type="Proteomes" id="UP000184310">
    <property type="component" value="Unassembled WGS sequence"/>
</dbReference>
<evidence type="ECO:0000256" key="1">
    <source>
        <dbReference type="SAM" id="Coils"/>
    </source>
</evidence>
<dbReference type="STRING" id="1121302.SAMN02745163_02003"/>
<evidence type="ECO:0000313" key="2">
    <source>
        <dbReference type="EMBL" id="SHJ44963.1"/>
    </source>
</evidence>
<name>A0A1M6JE16_9CLOT</name>
<protein>
    <submittedName>
        <fullName evidence="2">Uncharacterized protein</fullName>
    </submittedName>
</protein>
<dbReference type="EMBL" id="FQZB01000008">
    <property type="protein sequence ID" value="SHJ44963.1"/>
    <property type="molecule type" value="Genomic_DNA"/>
</dbReference>
<keyword evidence="3" id="KW-1185">Reference proteome</keyword>
<accession>A0A1M6JE16</accession>
<sequence length="1536" mass="179491">MNNKVIKILTMPMLICLGITPIVISDKKKSSQGEFKVIPIKKMLTNLNIEFKEGSTFIECILNKKKLKVMERSPYGVVNGTFLPYVWSEVNGSYISENYRPIKQDNDFLIPVKFLMKYFDLKEDNNNFYFESEKKEESKEEIKNIEEKSIENNNLTFKEEIKRAIEENVKDFIKDSSQGYKENINSTSSKFRKVEEADNEESKDLPNDRAILGITLTPDDRTILESKITVVPILKLLEKSGISFTYKARTLEANINGKKLKLLEKYPYATVNNNYEPYIYKKIGQRNITQYYTPVKQDSDLLIPVSFLNEHYGLIKKGDFYYFNDVNNPCEAIGESSKIKHSADDKPCKAEKRVKPILLKANEEFDLNFDLYVVPIRELMKELNIAESKNNNSVEFIINGVSFKVYDKYPYGSIDRSYKPYIFDKISKGNYIPKLKNDDFLIPVKFLEDNFNIKFIEDRFVLVNKEELKKAKFTNNIDVNIDVQKVEEAAFKELDESMDDVFKDSKEEEVNTYKRKLEPIVLKALVDTKIIFDIETLPIKALLKELNIEFKSQADAVTFKLNGTSFKILNAYPYAHVGNSFEPYVIREVNGKELSQYYIPKKLGDDILIPIEYLKKHMNLQEKYGEFVIKEDEDKFIVEDTENVLLNVVTSNSSDDVDLVRDYIVEKVTPLSKEDLVLIKGSENNFKEDFYALPIIKLLSYQKIYFSKYVDYIDFVLNDVEFKIYETYPYAYINKGYKPYLASEINGKLTTQYYLPKKEQGDLLIPVEFLKRNLNLIEDENGYSFINKEVIENEWEELPITIENEENKTSVKSVMLKALVDTKITFDIEAVPIKELLKELNIDFENHPDSITFKIGDTSFKFLNSYPYGHIGDTFEPYVTREVNGKELSQYYIPKKVGKDFLIPIEYLKKHMKLEESYGEFIIKEDEDRFIVDDTDNTLLNVVSFNDVLDESSDENLLQSYNVDKVTLLSKDDLVLISASENKLKEDFYGLPIIKLLSYQKVTYSKSLDCIDFVINDVDFKIYEKYPYAYINKVYKPYLTSEINGKSTTQYYIPKKKHGDLLIPVEFLKKNLNLIEYDNGYGFIEEESLENSDDIVVFDNAIEDEKFDKQQSVQNYYVDDVIELNQESNDIDNNVKGYEPHNIEINENFIEDINLENNNNELQRKLKQTLDKKDINVNLDYTNLNDSMPTTFSESNLDNNPEDDLLAIIEEDVKPIIIKPNLKNRLHAEVTAVKIKLLMKKENIEVIEHSTNLEMTVNGKVFRLFDKYPYGYIDGSYYPYLSRNNIGTGNSRYFVPIKEKDDFLIPIDFLKEHLGLKEKDGRIYFDGQEEISRETDIIELDDIIEEEPIEEKNDNKDYKIDGKEDKINSKEEKIDNKEEINKKEKFIRNKTNEYTIFTFVEDLYTEHKNLLSEVDNKIYTSKLVEDKLIDFGFIKDEYGYIYSSKENPKINLASFNKRKGSYDMQFSLYALNDEITHVVNEVVKFIIPFEYKKVFEAFNDTNSSYPFKFEVVADNRVIEFKIINRTLLISFGPMVI</sequence>
<proteinExistence type="predicted"/>
<reference evidence="2 3" key="1">
    <citation type="submission" date="2016-11" db="EMBL/GenBank/DDBJ databases">
        <authorList>
            <person name="Jaros S."/>
            <person name="Januszkiewicz K."/>
            <person name="Wedrychowicz H."/>
        </authorList>
    </citation>
    <scope>NUCLEOTIDE SEQUENCE [LARGE SCALE GENOMIC DNA]</scope>
    <source>
        <strain evidence="2 3">DSM 21758</strain>
    </source>
</reference>
<dbReference type="RefSeq" id="WP_072986587.1">
    <property type="nucleotide sequence ID" value="NZ_FQZB01000008.1"/>
</dbReference>
<feature type="coiled-coil region" evidence="1">
    <location>
        <begin position="135"/>
        <end position="167"/>
    </location>
</feature>
<gene>
    <name evidence="2" type="ORF">SAMN02745163_02003</name>
</gene>
<organism evidence="2 3">
    <name type="scientific">Clostridium cavendishii DSM 21758</name>
    <dbReference type="NCBI Taxonomy" id="1121302"/>
    <lineage>
        <taxon>Bacteria</taxon>
        <taxon>Bacillati</taxon>
        <taxon>Bacillota</taxon>
        <taxon>Clostridia</taxon>
        <taxon>Eubacteriales</taxon>
        <taxon>Clostridiaceae</taxon>
        <taxon>Clostridium</taxon>
    </lineage>
</organism>